<evidence type="ECO:0000256" key="3">
    <source>
        <dbReference type="ARBA" id="ARBA00022801"/>
    </source>
</evidence>
<accession>A0ABW2CWK8</accession>
<dbReference type="Proteomes" id="UP001596380">
    <property type="component" value="Unassembled WGS sequence"/>
</dbReference>
<protein>
    <submittedName>
        <fullName evidence="4">S28 family serine protease</fullName>
    </submittedName>
</protein>
<evidence type="ECO:0000256" key="1">
    <source>
        <dbReference type="ARBA" id="ARBA00022670"/>
    </source>
</evidence>
<keyword evidence="1 4" id="KW-0645">Protease</keyword>
<dbReference type="Pfam" id="PF05576">
    <property type="entry name" value="Peptidase_S37"/>
    <property type="match status" value="1"/>
</dbReference>
<keyword evidence="5" id="KW-1185">Reference proteome</keyword>
<reference evidence="5" key="1">
    <citation type="journal article" date="2019" name="Int. J. Syst. Evol. Microbiol.">
        <title>The Global Catalogue of Microorganisms (GCM) 10K type strain sequencing project: providing services to taxonomists for standard genome sequencing and annotation.</title>
        <authorList>
            <consortium name="The Broad Institute Genomics Platform"/>
            <consortium name="The Broad Institute Genome Sequencing Center for Infectious Disease"/>
            <person name="Wu L."/>
            <person name="Ma J."/>
        </authorList>
    </citation>
    <scope>NUCLEOTIDE SEQUENCE [LARGE SCALE GENOMIC DNA]</scope>
    <source>
        <strain evidence="5">JCM 3369</strain>
    </source>
</reference>
<dbReference type="PANTHER" id="PTHR11010">
    <property type="entry name" value="PROTEASE S28 PRO-X CARBOXYPEPTIDASE-RELATED"/>
    <property type="match status" value="1"/>
</dbReference>
<evidence type="ECO:0000256" key="2">
    <source>
        <dbReference type="ARBA" id="ARBA00022729"/>
    </source>
</evidence>
<comment type="caution">
    <text evidence="4">The sequence shown here is derived from an EMBL/GenBank/DDBJ whole genome shotgun (WGS) entry which is preliminary data.</text>
</comment>
<organism evidence="4 5">
    <name type="scientific">Actinomadura yumaensis</name>
    <dbReference type="NCBI Taxonomy" id="111807"/>
    <lineage>
        <taxon>Bacteria</taxon>
        <taxon>Bacillati</taxon>
        <taxon>Actinomycetota</taxon>
        <taxon>Actinomycetes</taxon>
        <taxon>Streptosporangiales</taxon>
        <taxon>Thermomonosporaceae</taxon>
        <taxon>Actinomadura</taxon>
    </lineage>
</organism>
<keyword evidence="2" id="KW-0732">Signal</keyword>
<dbReference type="Gene3D" id="3.40.50.1820">
    <property type="entry name" value="alpha/beta hydrolase"/>
    <property type="match status" value="1"/>
</dbReference>
<dbReference type="InterPro" id="IPR008761">
    <property type="entry name" value="Peptidase_S37"/>
</dbReference>
<evidence type="ECO:0000313" key="5">
    <source>
        <dbReference type="Proteomes" id="UP001596380"/>
    </source>
</evidence>
<proteinExistence type="predicted"/>
<dbReference type="RefSeq" id="WP_378064064.1">
    <property type="nucleotide sequence ID" value="NZ_JBHSXS010000049.1"/>
</dbReference>
<evidence type="ECO:0000313" key="4">
    <source>
        <dbReference type="EMBL" id="MFC6886203.1"/>
    </source>
</evidence>
<sequence>MEVDVRRVSAGMVALLVGAGVVGAGTAARAAEAVSGAAPGTASVAVSGAAPGRTPGTVRGAEDIADQLKAIPGMAVTEKPSSLPGYRWFWLRYRQPVDHRRPDGQWFEQRIMLQHAAADRPMVLYTSGYGTPETMFKAEPTALVNGNQISVEYRYFSPSRPEPARWSKDTIWQAATDEHRIVGALKRIYRARWISTGASKGGMTAVYHKRFYPRDVDGSVVYVAPNDVRNDDDRAYDRFFATVGSDPGCRAHVKALAREILKRRPAMLARVKADAAKNGWTYSILRTPDRAFENSVMDYEWGFWQYKLQSDCASLPKTDASDDDLYRSLDEVSGVSFYTDQGLKDYVPYYYQAGTQLGWAKPQFTHLRPLLRYESSYQPRTYVPRSIPMRFDGGRAMRDIDSWVRTKGNHMLFLYGANDPWGAEPFRLGRGTRDSAVYTAPGMNHSGRMIEKLAAGDRAKATQSVLRWANVSPDARKLFGRLDATDPLRLERPPL</sequence>
<dbReference type="InterPro" id="IPR029058">
    <property type="entry name" value="AB_hydrolase_fold"/>
</dbReference>
<dbReference type="GO" id="GO:0008233">
    <property type="term" value="F:peptidase activity"/>
    <property type="evidence" value="ECO:0007669"/>
    <property type="project" value="UniProtKB-KW"/>
</dbReference>
<dbReference type="GO" id="GO:0006508">
    <property type="term" value="P:proteolysis"/>
    <property type="evidence" value="ECO:0007669"/>
    <property type="project" value="UniProtKB-KW"/>
</dbReference>
<name>A0ABW2CWK8_9ACTN</name>
<keyword evidence="3" id="KW-0378">Hydrolase</keyword>
<dbReference type="EMBL" id="JBHSXS010000049">
    <property type="protein sequence ID" value="MFC6886203.1"/>
    <property type="molecule type" value="Genomic_DNA"/>
</dbReference>
<gene>
    <name evidence="4" type="ORF">ACFQKB_41045</name>
</gene>
<dbReference type="SUPFAM" id="SSF53474">
    <property type="entry name" value="alpha/beta-Hydrolases"/>
    <property type="match status" value="1"/>
</dbReference>
<dbReference type="PANTHER" id="PTHR11010:SF38">
    <property type="entry name" value="LYSOSOMAL PRO-X CARBOXYPEPTIDASE"/>
    <property type="match status" value="1"/>
</dbReference>